<dbReference type="OrthoDB" id="1470350at2759"/>
<dbReference type="AlphaFoldDB" id="A0A8H5CXD1"/>
<dbReference type="PRINTS" id="PR00463">
    <property type="entry name" value="EP450I"/>
</dbReference>
<dbReference type="InterPro" id="IPR050364">
    <property type="entry name" value="Cytochrome_P450_fung"/>
</dbReference>
<dbReference type="InterPro" id="IPR017972">
    <property type="entry name" value="Cyt_P450_CS"/>
</dbReference>
<dbReference type="PANTHER" id="PTHR46300:SF7">
    <property type="entry name" value="P450, PUTATIVE (EUROFUNG)-RELATED"/>
    <property type="match status" value="1"/>
</dbReference>
<keyword evidence="7 9" id="KW-0408">Iron</keyword>
<dbReference type="InterPro" id="IPR036396">
    <property type="entry name" value="Cyt_P450_sf"/>
</dbReference>
<keyword evidence="8 10" id="KW-0503">Monooxygenase</keyword>
<comment type="pathway">
    <text evidence="2">Secondary metabolite biosynthesis.</text>
</comment>
<comment type="caution">
    <text evidence="11">The sequence shown here is derived from an EMBL/GenBank/DDBJ whole genome shotgun (WGS) entry which is preliminary data.</text>
</comment>
<dbReference type="PRINTS" id="PR00385">
    <property type="entry name" value="P450"/>
</dbReference>
<evidence type="ECO:0000313" key="11">
    <source>
        <dbReference type="EMBL" id="KAF5349119.1"/>
    </source>
</evidence>
<gene>
    <name evidence="11" type="ORF">D9756_009494</name>
</gene>
<evidence type="ECO:0000256" key="7">
    <source>
        <dbReference type="ARBA" id="ARBA00023004"/>
    </source>
</evidence>
<comment type="cofactor">
    <cofactor evidence="1 9">
        <name>heme</name>
        <dbReference type="ChEBI" id="CHEBI:30413"/>
    </cofactor>
</comment>
<dbReference type="Proteomes" id="UP000559027">
    <property type="component" value="Unassembled WGS sequence"/>
</dbReference>
<keyword evidence="5 9" id="KW-0479">Metal-binding</keyword>
<organism evidence="11 12">
    <name type="scientific">Leucocoprinus leucothites</name>
    <dbReference type="NCBI Taxonomy" id="201217"/>
    <lineage>
        <taxon>Eukaryota</taxon>
        <taxon>Fungi</taxon>
        <taxon>Dikarya</taxon>
        <taxon>Basidiomycota</taxon>
        <taxon>Agaricomycotina</taxon>
        <taxon>Agaricomycetes</taxon>
        <taxon>Agaricomycetidae</taxon>
        <taxon>Agaricales</taxon>
        <taxon>Agaricineae</taxon>
        <taxon>Agaricaceae</taxon>
        <taxon>Leucocoprinus</taxon>
    </lineage>
</organism>
<evidence type="ECO:0000256" key="4">
    <source>
        <dbReference type="ARBA" id="ARBA00022617"/>
    </source>
</evidence>
<dbReference type="GO" id="GO:0016705">
    <property type="term" value="F:oxidoreductase activity, acting on paired donors, with incorporation or reduction of molecular oxygen"/>
    <property type="evidence" value="ECO:0007669"/>
    <property type="project" value="InterPro"/>
</dbReference>
<dbReference type="CDD" id="cd11065">
    <property type="entry name" value="CYP64-like"/>
    <property type="match status" value="1"/>
</dbReference>
<evidence type="ECO:0000256" key="9">
    <source>
        <dbReference type="PIRSR" id="PIRSR602401-1"/>
    </source>
</evidence>
<protein>
    <recommendedName>
        <fullName evidence="13">Cytochrome P450</fullName>
    </recommendedName>
</protein>
<dbReference type="Pfam" id="PF00067">
    <property type="entry name" value="p450"/>
    <property type="match status" value="1"/>
</dbReference>
<keyword evidence="4 9" id="KW-0349">Heme</keyword>
<dbReference type="Gene3D" id="1.10.630.10">
    <property type="entry name" value="Cytochrome P450"/>
    <property type="match status" value="1"/>
</dbReference>
<dbReference type="InterPro" id="IPR002401">
    <property type="entry name" value="Cyt_P450_E_grp-I"/>
</dbReference>
<evidence type="ECO:0000256" key="1">
    <source>
        <dbReference type="ARBA" id="ARBA00001971"/>
    </source>
</evidence>
<comment type="similarity">
    <text evidence="3 10">Belongs to the cytochrome P450 family.</text>
</comment>
<evidence type="ECO:0000256" key="2">
    <source>
        <dbReference type="ARBA" id="ARBA00005179"/>
    </source>
</evidence>
<evidence type="ECO:0008006" key="13">
    <source>
        <dbReference type="Google" id="ProtNLM"/>
    </source>
</evidence>
<evidence type="ECO:0000256" key="10">
    <source>
        <dbReference type="RuleBase" id="RU000461"/>
    </source>
</evidence>
<dbReference type="GO" id="GO:0005506">
    <property type="term" value="F:iron ion binding"/>
    <property type="evidence" value="ECO:0007669"/>
    <property type="project" value="InterPro"/>
</dbReference>
<dbReference type="GO" id="GO:0020037">
    <property type="term" value="F:heme binding"/>
    <property type="evidence" value="ECO:0007669"/>
    <property type="project" value="InterPro"/>
</dbReference>
<evidence type="ECO:0000256" key="8">
    <source>
        <dbReference type="ARBA" id="ARBA00023033"/>
    </source>
</evidence>
<dbReference type="GO" id="GO:0004497">
    <property type="term" value="F:monooxygenase activity"/>
    <property type="evidence" value="ECO:0007669"/>
    <property type="project" value="UniProtKB-KW"/>
</dbReference>
<evidence type="ECO:0000256" key="6">
    <source>
        <dbReference type="ARBA" id="ARBA00023002"/>
    </source>
</evidence>
<sequence>MGLGWLAEYLTPTTVYSTTALTLLTWIAYKKSTAPRYPPGPSKLPPWIGSLAYMPKHRAWETYTKWGKEYNSDILHMQGAGLNIIILNSMEAAVDLLDKRSAIYSSRSAFSIVEITGWEWLMSNMLYTTAWRERRKLFQKHFHPSKPEVFQHKYLTSVRERLIPNLFENPKDWANIFRYAIGSTTLSLAYGLPFNQQESSRLPSRNNITSSGVDSDPRGLNAIIKLAEAAVGTINASYAEGAVIVDLIPALKYFPSWFPGLAFKAKMPEWRRLATEFRELPFDVGRSLIAEGKAEESFISLCLDDGEKELEVVKDTAGMMFAGGVDTTLALLHNFILAMLLHPEAQKRAQEELDQLLAAEKRHVPEWNDKDKLPYLAAVLKEVLRWRPVLPLGAPHAVTQDDEYKGYHIPKDSLIIPNSWLMLHNEETYGINPDKFQPERFLDEKGQLNRNMRDPADVAFGFGRRVCPGTHVALYNLFMVATHVLSVFNIEYAVDETTGQVKTPSMDWPDLVVCPPLPFDCKFVPRGELGK</sequence>
<keyword evidence="6 10" id="KW-0560">Oxidoreductase</keyword>
<dbReference type="EMBL" id="JAACJO010000017">
    <property type="protein sequence ID" value="KAF5349119.1"/>
    <property type="molecule type" value="Genomic_DNA"/>
</dbReference>
<dbReference type="PANTHER" id="PTHR46300">
    <property type="entry name" value="P450, PUTATIVE (EUROFUNG)-RELATED-RELATED"/>
    <property type="match status" value="1"/>
</dbReference>
<accession>A0A8H5CXD1</accession>
<proteinExistence type="inferred from homology"/>
<name>A0A8H5CXD1_9AGAR</name>
<dbReference type="SUPFAM" id="SSF48264">
    <property type="entry name" value="Cytochrome P450"/>
    <property type="match status" value="1"/>
</dbReference>
<evidence type="ECO:0000256" key="3">
    <source>
        <dbReference type="ARBA" id="ARBA00010617"/>
    </source>
</evidence>
<dbReference type="InterPro" id="IPR001128">
    <property type="entry name" value="Cyt_P450"/>
</dbReference>
<evidence type="ECO:0000313" key="12">
    <source>
        <dbReference type="Proteomes" id="UP000559027"/>
    </source>
</evidence>
<keyword evidence="12" id="KW-1185">Reference proteome</keyword>
<evidence type="ECO:0000256" key="5">
    <source>
        <dbReference type="ARBA" id="ARBA00022723"/>
    </source>
</evidence>
<feature type="binding site" description="axial binding residue" evidence="9">
    <location>
        <position position="467"/>
    </location>
    <ligand>
        <name>heme</name>
        <dbReference type="ChEBI" id="CHEBI:30413"/>
    </ligand>
    <ligandPart>
        <name>Fe</name>
        <dbReference type="ChEBI" id="CHEBI:18248"/>
    </ligandPart>
</feature>
<dbReference type="PROSITE" id="PS00086">
    <property type="entry name" value="CYTOCHROME_P450"/>
    <property type="match status" value="1"/>
</dbReference>
<reference evidence="11 12" key="1">
    <citation type="journal article" date="2020" name="ISME J.">
        <title>Uncovering the hidden diversity of litter-decomposition mechanisms in mushroom-forming fungi.</title>
        <authorList>
            <person name="Floudas D."/>
            <person name="Bentzer J."/>
            <person name="Ahren D."/>
            <person name="Johansson T."/>
            <person name="Persson P."/>
            <person name="Tunlid A."/>
        </authorList>
    </citation>
    <scope>NUCLEOTIDE SEQUENCE [LARGE SCALE GENOMIC DNA]</scope>
    <source>
        <strain evidence="11 12">CBS 146.42</strain>
    </source>
</reference>